<feature type="compositionally biased region" description="Low complexity" evidence="1">
    <location>
        <begin position="100"/>
        <end position="109"/>
    </location>
</feature>
<proteinExistence type="predicted"/>
<dbReference type="OrthoDB" id="3596986at2759"/>
<feature type="compositionally biased region" description="Low complexity" evidence="1">
    <location>
        <begin position="125"/>
        <end position="137"/>
    </location>
</feature>
<feature type="compositionally biased region" description="Basic residues" evidence="1">
    <location>
        <begin position="678"/>
        <end position="697"/>
    </location>
</feature>
<feature type="compositionally biased region" description="Basic and acidic residues" evidence="1">
    <location>
        <begin position="213"/>
        <end position="228"/>
    </location>
</feature>
<gene>
    <name evidence="2" type="ORF">PAC_02464</name>
</gene>
<feature type="compositionally biased region" description="Low complexity" evidence="1">
    <location>
        <begin position="458"/>
        <end position="469"/>
    </location>
</feature>
<sequence length="1242" mass="136890">MDPRQPPQQPFSRNTASPYGRTPFHPNSNQAPFPPASHPPPAAPSYAEHNRRPSDPPYYNQRSYAPEGPPMSGGHSRHQSASSIGHGTPVNRSMPPPSSPQQQAPQQASHLYGPPPPRPPPVSVGPPTTFPSSRELPSLPPLGRPPSNGASSMSISSMLGGPPPAAREPPPSHYTSPVTTSAPPPPPQPSSLYGQSPRMTTSAPEYPPFRRPQTPEHQRPYEPRDHRANSAGSPPNLGHYSTPEARRFGTPQQGYAQRVPVVEERREPARVPNPNVPPPRPNSQPTAYNAPPPRIREEPRPTDRIFGTRVETVPRPPEPMSRAEAAYGRPAFEERHTAYGNFERERQEREAIQREQMQREREGREREEAILRQQEREARERAEHSQNLQREYAHQLAQRNSHGYSRPPEPREQPAWMRPSHEPPRPPPYERPPYEQPQERAAPPQQVSNGYEYPTTSAPQYGGPPAYAPSEPRPVDNRYGPPPPTVSAPPQHGVPLAAQYEASLERERQRMAEEQQRRQQPMYGAPQSYHQHESPQRRPIEEQQMQQQKGLLSVQEINRRGRASPLPQAVQGAQHQINGPGDQPSIKNEFGRMFSGIGSGVGAMGTPSPVTSGISGVPFSNSGQRRDDLESLQDSPVENGSHHMARSASRGGRRRKLKEEDSKGDDESSNGRLTPSGRGKRARMHNHRPHTHHHHHRADQVENISSPSQSNLTPFKSVRGSAIPSPPGPESKANPNLHHHHVPRPHVHHHVTPAKPVNTVIPLPKVIINNQAVLDSVKGLPRNHLGHGYYHSTLTAEASAVKRDRASHRGFASTPQPLPRFEGRENCTFTVKIPSVYLDDKSREEITARKALWGTDIYTDDSDVIAACIHQGWFRGKWHADIDESLLDLDIEVEGNGAVQAPLDPDALITAPPPTGPMHVPANRDCHVTILILPLLRKYGSLTRFGIRSREWGVKHDGYQSVHDGLSFMIQSIRWVKGVDNEEGRKGKERRSIFSDQLNDREMEDEEAWGDFFNHRNADQFEMSYERGSGQPLRMKMGIGTGNWLSGANGASNDKGKQRRVGAMPEPIPAPVISPLSSPIQAPALPAPTPPIPTPATPQIRRPTTQPLSPPIPEPLSPIAPKTRELDPSPAPVLESPPSLSPAPVQAAPPAPEVISQPVVAQPVAVADTTLRDQQIERVTKRMIENANMASPATGTPQSSAQVVDDTPSRVLSVPVAEVDIKNEQAAEQVVPVNGNDTPMSG</sequence>
<dbReference type="InterPro" id="IPR013951">
    <property type="entry name" value="Rxt3"/>
</dbReference>
<feature type="compositionally biased region" description="Polar residues" evidence="1">
    <location>
        <begin position="192"/>
        <end position="203"/>
    </location>
</feature>
<feature type="compositionally biased region" description="Basic and acidic residues" evidence="1">
    <location>
        <begin position="530"/>
        <end position="541"/>
    </location>
</feature>
<dbReference type="STRING" id="576137.A0A1L7WIJ8"/>
<feature type="compositionally biased region" description="Pro residues" evidence="1">
    <location>
        <begin position="425"/>
        <end position="435"/>
    </location>
</feature>
<feature type="region of interest" description="Disordered" evidence="1">
    <location>
        <begin position="1046"/>
        <end position="1150"/>
    </location>
</feature>
<dbReference type="EMBL" id="FJOG01000003">
    <property type="protein sequence ID" value="CZR52587.1"/>
    <property type="molecule type" value="Genomic_DNA"/>
</dbReference>
<feature type="compositionally biased region" description="Low complexity" evidence="1">
    <location>
        <begin position="1097"/>
        <end position="1107"/>
    </location>
</feature>
<keyword evidence="3" id="KW-1185">Reference proteome</keyword>
<feature type="compositionally biased region" description="Pro residues" evidence="1">
    <location>
        <begin position="1108"/>
        <end position="1118"/>
    </location>
</feature>
<protein>
    <submittedName>
        <fullName evidence="2">Uncharacterized protein</fullName>
    </submittedName>
</protein>
<feature type="region of interest" description="Disordered" evidence="1">
    <location>
        <begin position="1"/>
        <end position="750"/>
    </location>
</feature>
<dbReference type="InterPro" id="IPR036609">
    <property type="entry name" value="LCCL_sf"/>
</dbReference>
<feature type="compositionally biased region" description="Pro residues" evidence="1">
    <location>
        <begin position="161"/>
        <end position="172"/>
    </location>
</feature>
<reference evidence="2 3" key="1">
    <citation type="submission" date="2016-03" db="EMBL/GenBank/DDBJ databases">
        <authorList>
            <person name="Ploux O."/>
        </authorList>
    </citation>
    <scope>NUCLEOTIDE SEQUENCE [LARGE SCALE GENOMIC DNA]</scope>
    <source>
        <strain evidence="2 3">UAMH 11012</strain>
    </source>
</reference>
<feature type="compositionally biased region" description="Basic and acidic residues" evidence="1">
    <location>
        <begin position="331"/>
        <end position="384"/>
    </location>
</feature>
<feature type="compositionally biased region" description="Polar residues" evidence="1">
    <location>
        <begin position="702"/>
        <end position="714"/>
    </location>
</feature>
<dbReference type="Pfam" id="PF08642">
    <property type="entry name" value="Rxt3"/>
    <property type="match status" value="1"/>
</dbReference>
<evidence type="ECO:0000313" key="3">
    <source>
        <dbReference type="Proteomes" id="UP000184330"/>
    </source>
</evidence>
<feature type="compositionally biased region" description="Pro residues" evidence="1">
    <location>
        <begin position="32"/>
        <end position="43"/>
    </location>
</feature>
<feature type="compositionally biased region" description="Pro residues" evidence="1">
    <location>
        <begin position="113"/>
        <end position="124"/>
    </location>
</feature>
<feature type="compositionally biased region" description="Polar residues" evidence="1">
    <location>
        <begin position="608"/>
        <end position="623"/>
    </location>
</feature>
<dbReference type="Proteomes" id="UP000184330">
    <property type="component" value="Unassembled WGS sequence"/>
</dbReference>
<dbReference type="AlphaFoldDB" id="A0A1L7WIJ8"/>
<feature type="compositionally biased region" description="Pro residues" evidence="1">
    <location>
        <begin position="1085"/>
        <end position="1096"/>
    </location>
</feature>
<evidence type="ECO:0000313" key="2">
    <source>
        <dbReference type="EMBL" id="CZR52587.1"/>
    </source>
</evidence>
<organism evidence="2 3">
    <name type="scientific">Phialocephala subalpina</name>
    <dbReference type="NCBI Taxonomy" id="576137"/>
    <lineage>
        <taxon>Eukaryota</taxon>
        <taxon>Fungi</taxon>
        <taxon>Dikarya</taxon>
        <taxon>Ascomycota</taxon>
        <taxon>Pezizomycotina</taxon>
        <taxon>Leotiomycetes</taxon>
        <taxon>Helotiales</taxon>
        <taxon>Mollisiaceae</taxon>
        <taxon>Phialocephala</taxon>
        <taxon>Phialocephala fortinii species complex</taxon>
    </lineage>
</organism>
<feature type="compositionally biased region" description="Low complexity" evidence="1">
    <location>
        <begin position="145"/>
        <end position="160"/>
    </location>
</feature>
<feature type="compositionally biased region" description="Low complexity" evidence="1">
    <location>
        <begin position="1136"/>
        <end position="1146"/>
    </location>
</feature>
<feature type="compositionally biased region" description="Basic residues" evidence="1">
    <location>
        <begin position="737"/>
        <end position="750"/>
    </location>
</feature>
<name>A0A1L7WIJ8_9HELO</name>
<feature type="compositionally biased region" description="Basic and acidic residues" evidence="1">
    <location>
        <begin position="294"/>
        <end position="303"/>
    </location>
</feature>
<dbReference type="Gene3D" id="2.170.130.20">
    <property type="entry name" value="LCCL-like domain"/>
    <property type="match status" value="1"/>
</dbReference>
<evidence type="ECO:0000256" key="1">
    <source>
        <dbReference type="SAM" id="MobiDB-lite"/>
    </source>
</evidence>
<feature type="compositionally biased region" description="Basic and acidic residues" evidence="1">
    <location>
        <begin position="503"/>
        <end position="517"/>
    </location>
</feature>
<accession>A0A1L7WIJ8</accession>